<sequence>MSIGDNARQAAKALDYQFKSDTRLIEALTAPGVEGEGSQGNRWLGDFGIDVIRSCLSFYAYEEKIRPNKIASLKQKLCSYDHLMSVAQRITLDRVIIYNPRSGKGRPIVVGKALAAIIAAAHLDCGRSYQTTWEILEHIGFFDPERNGVDPAQLESRVDDNPCLSITSPPMGNNREVSQTTGSPVGLEWSTAQSISELENTAAPSVSSGFDGVETENDVQIVRQENQKRKALAPSPLEDKNGMTKAKQVRRSTNDQVAAYLVREAIKCKAQNLQTPQESYFTVEVESRLLKACNNRSVEVAKKLLLCIGSSQSILSLQDAIQSWRTGTYIRFLQMPHCSSKADTFDIISKMSQGIACLYLFRRYHIVRLFEKCGGFETPSVSRFVAVPVNNSAVLKRPGNPLKNAETELNIAMMKEVLPHLKPGTSEYEEEYNCVNNLRLLARRYRTLQARFGQGILALIPNPDQSRHTGLGISESSLLRMPESVFLETVLILERSQGHILRDFSTAAWRIMETLLYQPAQHCSQFQLERTVDYLESQNDDDVPVLSYEWTGESLKSLPQLVKDPKIQAKLKEDVPFTYRRRSKREKPPIRKLIESRLYCGEDVLLSRVDHMRESPEDMEWLKTHVRPRFWRNFVAEVNANNPTGASDIQE</sequence>
<feature type="region of interest" description="Disordered" evidence="1">
    <location>
        <begin position="225"/>
        <end position="249"/>
    </location>
</feature>
<name>A0A1S9DB12_ASPOZ</name>
<dbReference type="InterPro" id="IPR036389">
    <property type="entry name" value="RNase_III_sf"/>
</dbReference>
<protein>
    <recommendedName>
        <fullName evidence="4">RNase III domain-containing protein</fullName>
    </recommendedName>
</protein>
<evidence type="ECO:0000313" key="3">
    <source>
        <dbReference type="Proteomes" id="UP000190312"/>
    </source>
</evidence>
<dbReference type="Gene3D" id="1.10.1520.10">
    <property type="entry name" value="Ribonuclease III domain"/>
    <property type="match status" value="1"/>
</dbReference>
<gene>
    <name evidence="2" type="ORF">OAory_01019280</name>
</gene>
<evidence type="ECO:0000313" key="2">
    <source>
        <dbReference type="EMBL" id="OOO06267.1"/>
    </source>
</evidence>
<dbReference type="Proteomes" id="UP000190312">
    <property type="component" value="Unassembled WGS sequence"/>
</dbReference>
<accession>A0A1S9DB12</accession>
<dbReference type="GO" id="GO:0004525">
    <property type="term" value="F:ribonuclease III activity"/>
    <property type="evidence" value="ECO:0007669"/>
    <property type="project" value="InterPro"/>
</dbReference>
<evidence type="ECO:0000256" key="1">
    <source>
        <dbReference type="SAM" id="MobiDB-lite"/>
    </source>
</evidence>
<evidence type="ECO:0008006" key="4">
    <source>
        <dbReference type="Google" id="ProtNLM"/>
    </source>
</evidence>
<reference evidence="2 3" key="1">
    <citation type="submission" date="2016-10" db="EMBL/GenBank/DDBJ databases">
        <title>Genome sequencing of Aspergillus oryzae BCC7051.</title>
        <authorList>
            <person name="Thammarongtham C."/>
            <person name="Vorapreeda T."/>
            <person name="Nookaew I."/>
            <person name="Srisuk T."/>
            <person name="Land M."/>
            <person name="Jeennor S."/>
            <person name="Laoteng K."/>
        </authorList>
    </citation>
    <scope>NUCLEOTIDE SEQUENCE [LARGE SCALE GENOMIC DNA]</scope>
    <source>
        <strain evidence="2 3">BCC7051</strain>
    </source>
</reference>
<comment type="caution">
    <text evidence="2">The sequence shown here is derived from an EMBL/GenBank/DDBJ whole genome shotgun (WGS) entry which is preliminary data.</text>
</comment>
<dbReference type="VEuPathDB" id="FungiDB:AO090701001268"/>
<dbReference type="SUPFAM" id="SSF69065">
    <property type="entry name" value="RNase III domain-like"/>
    <property type="match status" value="1"/>
</dbReference>
<dbReference type="GO" id="GO:0006396">
    <property type="term" value="P:RNA processing"/>
    <property type="evidence" value="ECO:0007669"/>
    <property type="project" value="InterPro"/>
</dbReference>
<dbReference type="AlphaFoldDB" id="A0A1S9DB12"/>
<dbReference type="EMBL" id="MKZY01000008">
    <property type="protein sequence ID" value="OOO06267.1"/>
    <property type="molecule type" value="Genomic_DNA"/>
</dbReference>
<organism evidence="2 3">
    <name type="scientific">Aspergillus oryzae</name>
    <name type="common">Yellow koji mold</name>
    <dbReference type="NCBI Taxonomy" id="5062"/>
    <lineage>
        <taxon>Eukaryota</taxon>
        <taxon>Fungi</taxon>
        <taxon>Dikarya</taxon>
        <taxon>Ascomycota</taxon>
        <taxon>Pezizomycotina</taxon>
        <taxon>Eurotiomycetes</taxon>
        <taxon>Eurotiomycetidae</taxon>
        <taxon>Eurotiales</taxon>
        <taxon>Aspergillaceae</taxon>
        <taxon>Aspergillus</taxon>
        <taxon>Aspergillus subgen. Circumdati</taxon>
    </lineage>
</organism>
<proteinExistence type="predicted"/>
<dbReference type="OrthoDB" id="67027at2759"/>